<organism evidence="2 3">
    <name type="scientific">Vespula vulgaris</name>
    <name type="common">Yellow jacket</name>
    <name type="synonym">Wasp</name>
    <dbReference type="NCBI Taxonomy" id="7454"/>
    <lineage>
        <taxon>Eukaryota</taxon>
        <taxon>Metazoa</taxon>
        <taxon>Ecdysozoa</taxon>
        <taxon>Arthropoda</taxon>
        <taxon>Hexapoda</taxon>
        <taxon>Insecta</taxon>
        <taxon>Pterygota</taxon>
        <taxon>Neoptera</taxon>
        <taxon>Endopterygota</taxon>
        <taxon>Hymenoptera</taxon>
        <taxon>Apocrita</taxon>
        <taxon>Aculeata</taxon>
        <taxon>Vespoidea</taxon>
        <taxon>Vespidae</taxon>
        <taxon>Vespinae</taxon>
        <taxon>Vespula</taxon>
    </lineage>
</organism>
<accession>A0A834JTP2</accession>
<feature type="region of interest" description="Disordered" evidence="1">
    <location>
        <begin position="88"/>
        <end position="142"/>
    </location>
</feature>
<evidence type="ECO:0000256" key="1">
    <source>
        <dbReference type="SAM" id="MobiDB-lite"/>
    </source>
</evidence>
<evidence type="ECO:0000313" key="3">
    <source>
        <dbReference type="Proteomes" id="UP000614350"/>
    </source>
</evidence>
<dbReference type="Proteomes" id="UP000614350">
    <property type="component" value="Unassembled WGS sequence"/>
</dbReference>
<reference evidence="2" key="1">
    <citation type="journal article" date="2020" name="G3 (Bethesda)">
        <title>High-Quality Assemblies for Three Invasive Social Wasps from the &lt;i&gt;Vespula&lt;/i&gt; Genus.</title>
        <authorList>
            <person name="Harrop T.W.R."/>
            <person name="Guhlin J."/>
            <person name="McLaughlin G.M."/>
            <person name="Permina E."/>
            <person name="Stockwell P."/>
            <person name="Gilligan J."/>
            <person name="Le Lec M.F."/>
            <person name="Gruber M.A.M."/>
            <person name="Quinn O."/>
            <person name="Lovegrove M."/>
            <person name="Duncan E.J."/>
            <person name="Remnant E.J."/>
            <person name="Van Eeckhoven J."/>
            <person name="Graham B."/>
            <person name="Knapp R.A."/>
            <person name="Langford K.W."/>
            <person name="Kronenberg Z."/>
            <person name="Press M.O."/>
            <person name="Eacker S.M."/>
            <person name="Wilson-Rankin E.E."/>
            <person name="Purcell J."/>
            <person name="Lester P.J."/>
            <person name="Dearden P.K."/>
        </authorList>
    </citation>
    <scope>NUCLEOTIDE SEQUENCE</scope>
    <source>
        <strain evidence="2">Marl-1</strain>
    </source>
</reference>
<dbReference type="EMBL" id="JACSEA010000010">
    <property type="protein sequence ID" value="KAF7391321.1"/>
    <property type="molecule type" value="Genomic_DNA"/>
</dbReference>
<feature type="compositionally biased region" description="Basic and acidic residues" evidence="1">
    <location>
        <begin position="131"/>
        <end position="142"/>
    </location>
</feature>
<feature type="compositionally biased region" description="Low complexity" evidence="1">
    <location>
        <begin position="101"/>
        <end position="122"/>
    </location>
</feature>
<protein>
    <submittedName>
        <fullName evidence="2">Uncharacterized protein</fullName>
    </submittedName>
</protein>
<proteinExistence type="predicted"/>
<name>A0A834JTP2_VESVU</name>
<keyword evidence="3" id="KW-1185">Reference proteome</keyword>
<gene>
    <name evidence="2" type="ORF">HZH66_009801</name>
</gene>
<sequence>MVIDEKAVNAIYEFVFALSEQVEYRLTPSEWKKKEEENKQSNSCSRAFHPDVNVVAKEIDINVVSSKAIRKTLRMEWRWKNTKGDLSSRTYDFVRGDGDDSSGSSSDASSGSGSSGSSSSSSSKKKRVVVIRREAESNSAKEIRHCPSKLSISFIS</sequence>
<comment type="caution">
    <text evidence="2">The sequence shown here is derived from an EMBL/GenBank/DDBJ whole genome shotgun (WGS) entry which is preliminary data.</text>
</comment>
<evidence type="ECO:0000313" key="2">
    <source>
        <dbReference type="EMBL" id="KAF7391321.1"/>
    </source>
</evidence>
<dbReference type="AlphaFoldDB" id="A0A834JTP2"/>